<proteinExistence type="predicted"/>
<protein>
    <submittedName>
        <fullName evidence="3">Uncharacterized protein</fullName>
    </submittedName>
</protein>
<feature type="signal peptide" evidence="2">
    <location>
        <begin position="1"/>
        <end position="27"/>
    </location>
</feature>
<evidence type="ECO:0000256" key="1">
    <source>
        <dbReference type="SAM" id="MobiDB-lite"/>
    </source>
</evidence>
<dbReference type="OrthoDB" id="564777at2"/>
<dbReference type="EMBL" id="WTYM01000035">
    <property type="protein sequence ID" value="MXO59454.1"/>
    <property type="molecule type" value="Genomic_DNA"/>
</dbReference>
<reference evidence="3 4" key="1">
    <citation type="submission" date="2019-12" db="EMBL/GenBank/DDBJ databases">
        <title>Genomic-based taxomic classification of the family Erythrobacteraceae.</title>
        <authorList>
            <person name="Xu L."/>
        </authorList>
    </citation>
    <scope>NUCLEOTIDE SEQUENCE [LARGE SCALE GENOMIC DNA]</scope>
    <source>
        <strain evidence="3 4">MCCC 1K01500</strain>
    </source>
</reference>
<evidence type="ECO:0000256" key="2">
    <source>
        <dbReference type="SAM" id="SignalP"/>
    </source>
</evidence>
<evidence type="ECO:0000313" key="3">
    <source>
        <dbReference type="EMBL" id="MXO59454.1"/>
    </source>
</evidence>
<dbReference type="Proteomes" id="UP000433652">
    <property type="component" value="Unassembled WGS sequence"/>
</dbReference>
<accession>A0A6I4STV1</accession>
<comment type="caution">
    <text evidence="3">The sequence shown here is derived from an EMBL/GenBank/DDBJ whole genome shotgun (WGS) entry which is preliminary data.</text>
</comment>
<keyword evidence="2" id="KW-0732">Signal</keyword>
<organism evidence="3 4">
    <name type="scientific">Croceibacterium salegens</name>
    <dbReference type="NCBI Taxonomy" id="1737568"/>
    <lineage>
        <taxon>Bacteria</taxon>
        <taxon>Pseudomonadati</taxon>
        <taxon>Pseudomonadota</taxon>
        <taxon>Alphaproteobacteria</taxon>
        <taxon>Sphingomonadales</taxon>
        <taxon>Erythrobacteraceae</taxon>
        <taxon>Croceibacterium</taxon>
    </lineage>
</organism>
<evidence type="ECO:0000313" key="4">
    <source>
        <dbReference type="Proteomes" id="UP000433652"/>
    </source>
</evidence>
<gene>
    <name evidence="3" type="ORF">GRI89_07855</name>
</gene>
<dbReference type="RefSeq" id="WP_159793910.1">
    <property type="nucleotide sequence ID" value="NZ_WTYM01000035.1"/>
</dbReference>
<dbReference type="AlphaFoldDB" id="A0A6I4STV1"/>
<sequence>MIRRKYFVVSIAVLTFAAGGAALSQQASPPIARYTIDAGTTSGMAAMSQGGSANVLAMMRGGGGGQAAHELHLHLGSSRDPSGAAEGDHFMPTGAGLGTSVPLTTPVTVSSPKQAPGEMPQGQMPKGRLLLYWGCGEHAGPGQPVVIDFSKLAQGQIPPGLYMQGTDLPEAWSVTRQNSKTFGEWPNTKDSRAIPANSSLLGPHTIKSSYAPDINFTLADDFMPPLNARSSDMASGAINLAWDALPKATGYYAWAIGANMDSSGQSRDMVWWTSATKQQFGGSLADWLSPAAVSRLIAAGTVLDPSRTSCAIPAEVRQAAQMPMIQLYAYGPQADFAYPPRPTDSKLAWKPDWIARVRFRASTTVMHGMPAMGGFSAQEDGSGTDGEGSSSQAPSTPVLPPCPKGLKGMAMRAAKLCY</sequence>
<keyword evidence="4" id="KW-1185">Reference proteome</keyword>
<feature type="region of interest" description="Disordered" evidence="1">
    <location>
        <begin position="370"/>
        <end position="404"/>
    </location>
</feature>
<feature type="chain" id="PRO_5026244536" evidence="2">
    <location>
        <begin position="28"/>
        <end position="418"/>
    </location>
</feature>
<name>A0A6I4STV1_9SPHN</name>